<evidence type="ECO:0000256" key="8">
    <source>
        <dbReference type="ARBA" id="ARBA00034651"/>
    </source>
</evidence>
<organism evidence="11 12">
    <name type="scientific">Botryobasidium botryosum (strain FD-172 SS1)</name>
    <dbReference type="NCBI Taxonomy" id="930990"/>
    <lineage>
        <taxon>Eukaryota</taxon>
        <taxon>Fungi</taxon>
        <taxon>Dikarya</taxon>
        <taxon>Basidiomycota</taxon>
        <taxon>Agaricomycotina</taxon>
        <taxon>Agaricomycetes</taxon>
        <taxon>Cantharellales</taxon>
        <taxon>Botryobasidiaceae</taxon>
        <taxon>Botryobasidium</taxon>
    </lineage>
</organism>
<dbReference type="OrthoDB" id="3222at2759"/>
<proteinExistence type="inferred from homology"/>
<sequence length="297" mass="32071">MKNLRDYAPNTLSSENMPPIIDKAASQLRNVLRSIWALKTTYWAEFLSIFIMTVAFIMFGCQLSEGLIERGRNPFSAYAGMLGPMAGLYIGAHSGGFGNPILTIGLASAGRLSPKKVPIYLAMQFTGALLGAAAAYAYYSPAIDAFEGGPGIRTVPGSAKFFTAIYYAPDDSPSLFNTLSLIRHMTLPIILVLGQSWFIPNPTSLRPGAFMTLYFEFYHTVGHLSTNPARDVATCLVLHLAGYGRQVWTQGNVLCWPAVVIGTTAAAITGARMGPVLSAAQIQANLENQVIETHKEV</sequence>
<evidence type="ECO:0000256" key="5">
    <source>
        <dbReference type="ARBA" id="ARBA00022737"/>
    </source>
</evidence>
<comment type="subcellular location">
    <subcellularLocation>
        <location evidence="1">Membrane</location>
        <topology evidence="1">Multi-pass membrane protein</topology>
    </subcellularLocation>
</comment>
<accession>A0A067N1P4</accession>
<keyword evidence="4 9" id="KW-0812">Transmembrane</keyword>
<dbReference type="GO" id="GO:0015254">
    <property type="term" value="F:glycerol channel activity"/>
    <property type="evidence" value="ECO:0007669"/>
    <property type="project" value="TreeGrafter"/>
</dbReference>
<evidence type="ECO:0000256" key="10">
    <source>
        <dbReference type="SAM" id="Phobius"/>
    </source>
</evidence>
<dbReference type="SUPFAM" id="SSF81338">
    <property type="entry name" value="Aquaporin-like"/>
    <property type="match status" value="1"/>
</dbReference>
<dbReference type="PANTHER" id="PTHR43829">
    <property type="entry name" value="AQUAPORIN OR AQUAGLYCEROPORIN RELATED"/>
    <property type="match status" value="1"/>
</dbReference>
<evidence type="ECO:0000256" key="9">
    <source>
        <dbReference type="RuleBase" id="RU000477"/>
    </source>
</evidence>
<comment type="similarity">
    <text evidence="2 9">Belongs to the MIP/aquaporin (TC 1.A.8) family.</text>
</comment>
<evidence type="ECO:0000256" key="3">
    <source>
        <dbReference type="ARBA" id="ARBA00022448"/>
    </source>
</evidence>
<protein>
    <recommendedName>
        <fullName evidence="13">Aquaporin</fullName>
    </recommendedName>
</protein>
<keyword evidence="5" id="KW-0677">Repeat</keyword>
<evidence type="ECO:0000313" key="11">
    <source>
        <dbReference type="EMBL" id="KDQ20840.1"/>
    </source>
</evidence>
<evidence type="ECO:0000256" key="6">
    <source>
        <dbReference type="ARBA" id="ARBA00022989"/>
    </source>
</evidence>
<feature type="transmembrane region" description="Helical" evidence="10">
    <location>
        <begin position="42"/>
        <end position="63"/>
    </location>
</feature>
<evidence type="ECO:0000256" key="2">
    <source>
        <dbReference type="ARBA" id="ARBA00006175"/>
    </source>
</evidence>
<evidence type="ECO:0000256" key="1">
    <source>
        <dbReference type="ARBA" id="ARBA00004141"/>
    </source>
</evidence>
<dbReference type="InterPro" id="IPR023271">
    <property type="entry name" value="Aquaporin-like"/>
</dbReference>
<dbReference type="EMBL" id="KL198017">
    <property type="protein sequence ID" value="KDQ20840.1"/>
    <property type="molecule type" value="Genomic_DNA"/>
</dbReference>
<name>A0A067N1P4_BOTB1</name>
<gene>
    <name evidence="11" type="ORF">BOTBODRAFT_26860</name>
</gene>
<dbReference type="Proteomes" id="UP000027195">
    <property type="component" value="Unassembled WGS sequence"/>
</dbReference>
<dbReference type="InParanoid" id="A0A067N1P4"/>
<dbReference type="InterPro" id="IPR000425">
    <property type="entry name" value="MIP"/>
</dbReference>
<feature type="transmembrane region" description="Helical" evidence="10">
    <location>
        <begin position="117"/>
        <end position="139"/>
    </location>
</feature>
<dbReference type="STRING" id="930990.A0A067N1P4"/>
<keyword evidence="6 10" id="KW-1133">Transmembrane helix</keyword>
<comment type="catalytic activity">
    <reaction evidence="8">
        <text>H2O(in) = H2O(out)</text>
        <dbReference type="Rhea" id="RHEA:29667"/>
        <dbReference type="ChEBI" id="CHEBI:15377"/>
    </reaction>
</comment>
<dbReference type="AlphaFoldDB" id="A0A067N1P4"/>
<dbReference type="GO" id="GO:0005886">
    <property type="term" value="C:plasma membrane"/>
    <property type="evidence" value="ECO:0007669"/>
    <property type="project" value="TreeGrafter"/>
</dbReference>
<evidence type="ECO:0000256" key="4">
    <source>
        <dbReference type="ARBA" id="ARBA00022692"/>
    </source>
</evidence>
<dbReference type="PANTHER" id="PTHR43829:SF9">
    <property type="entry name" value="AQUAPORIN-9"/>
    <property type="match status" value="1"/>
</dbReference>
<dbReference type="HOGENOM" id="CLU_020019_9_0_1"/>
<reference evidence="12" key="1">
    <citation type="journal article" date="2014" name="Proc. Natl. Acad. Sci. U.S.A.">
        <title>Extensive sampling of basidiomycete genomes demonstrates inadequacy of the white-rot/brown-rot paradigm for wood decay fungi.</title>
        <authorList>
            <person name="Riley R."/>
            <person name="Salamov A.A."/>
            <person name="Brown D.W."/>
            <person name="Nagy L.G."/>
            <person name="Floudas D."/>
            <person name="Held B.W."/>
            <person name="Levasseur A."/>
            <person name="Lombard V."/>
            <person name="Morin E."/>
            <person name="Otillar R."/>
            <person name="Lindquist E.A."/>
            <person name="Sun H."/>
            <person name="LaButti K.M."/>
            <person name="Schmutz J."/>
            <person name="Jabbour D."/>
            <person name="Luo H."/>
            <person name="Baker S.E."/>
            <person name="Pisabarro A.G."/>
            <person name="Walton J.D."/>
            <person name="Blanchette R.A."/>
            <person name="Henrissat B."/>
            <person name="Martin F."/>
            <person name="Cullen D."/>
            <person name="Hibbett D.S."/>
            <person name="Grigoriev I.V."/>
        </authorList>
    </citation>
    <scope>NUCLEOTIDE SEQUENCE [LARGE SCALE GENOMIC DNA]</scope>
    <source>
        <strain evidence="12">FD-172 SS1</strain>
    </source>
</reference>
<keyword evidence="12" id="KW-1185">Reference proteome</keyword>
<evidence type="ECO:0000313" key="12">
    <source>
        <dbReference type="Proteomes" id="UP000027195"/>
    </source>
</evidence>
<keyword evidence="3 9" id="KW-0813">Transport</keyword>
<evidence type="ECO:0000256" key="7">
    <source>
        <dbReference type="ARBA" id="ARBA00023136"/>
    </source>
</evidence>
<dbReference type="PRINTS" id="PR00783">
    <property type="entry name" value="MINTRINSICP"/>
</dbReference>
<dbReference type="InterPro" id="IPR050363">
    <property type="entry name" value="MIP/Aquaporin"/>
</dbReference>
<dbReference type="Pfam" id="PF00230">
    <property type="entry name" value="MIP"/>
    <property type="match status" value="1"/>
</dbReference>
<dbReference type="GO" id="GO:0015250">
    <property type="term" value="F:water channel activity"/>
    <property type="evidence" value="ECO:0007669"/>
    <property type="project" value="TreeGrafter"/>
</dbReference>
<evidence type="ECO:0008006" key="13">
    <source>
        <dbReference type="Google" id="ProtNLM"/>
    </source>
</evidence>
<keyword evidence="7 10" id="KW-0472">Membrane</keyword>
<dbReference type="Gene3D" id="1.20.1080.10">
    <property type="entry name" value="Glycerol uptake facilitator protein"/>
    <property type="match status" value="1"/>
</dbReference>